<dbReference type="EMBL" id="MF101419">
    <property type="protein sequence ID" value="ARW61755.1"/>
    <property type="molecule type" value="Genomic_DNA"/>
</dbReference>
<geneLocation type="chloroplast" evidence="1"/>
<dbReference type="GeneID" id="33354846"/>
<proteinExistence type="predicted"/>
<keyword evidence="1" id="KW-0150">Chloroplast</keyword>
<organism evidence="1">
    <name type="scientific">Bostrychia moritziana</name>
    <name type="common">Red alga</name>
    <name type="synonym">Polysiphonia moritziana</name>
    <dbReference type="NCBI Taxonomy" id="103713"/>
    <lineage>
        <taxon>Eukaryota</taxon>
        <taxon>Rhodophyta</taxon>
        <taxon>Florideophyceae</taxon>
        <taxon>Rhodymeniophycidae</taxon>
        <taxon>Ceramiales</taxon>
        <taxon>Rhodomelaceae</taxon>
        <taxon>Bostrychia</taxon>
    </lineage>
</organism>
<keyword evidence="1" id="KW-0934">Plastid</keyword>
<dbReference type="AlphaFoldDB" id="A0A1Z1M7L4"/>
<evidence type="ECO:0000313" key="1">
    <source>
        <dbReference type="EMBL" id="ARW61755.1"/>
    </source>
</evidence>
<sequence length="120" mass="14005">MHQLLLAAIFLNKGSTKKDLVYGNRVASFTFGLPSSQSLLLKEKVAALIRGYLCTICKSAQLATLRCIENKYKLNEFNSIFCTLRLRFQYIKFKITPRLKPEYFFKYFYIYPCNSGFFLL</sequence>
<accession>A0A1Z1M7L4</accession>
<reference evidence="1" key="1">
    <citation type="journal article" date="2017" name="J. Phycol.">
        <title>Analysis of chloroplast genomes and a supermatrix inform reclassification of the Rhodomelaceae (Rhodophyta).</title>
        <authorList>
            <person name="Diaz-Tapia P."/>
            <person name="Maggs C.A."/>
            <person name="West J.A."/>
            <person name="Verbruggen H."/>
        </authorList>
    </citation>
    <scope>NUCLEOTIDE SEQUENCE</scope>
    <source>
        <strain evidence="1">JW3660</strain>
    </source>
</reference>
<gene>
    <name evidence="1" type="primary">orf120</name>
</gene>
<dbReference type="RefSeq" id="YP_009393193.1">
    <property type="nucleotide sequence ID" value="NC_035266.1"/>
</dbReference>
<name>A0A1Z1M7L4_BOSMO</name>
<protein>
    <submittedName>
        <fullName evidence="1">Uncharacterized protein</fullName>
    </submittedName>
</protein>